<keyword evidence="1" id="KW-0472">Membrane</keyword>
<feature type="transmembrane region" description="Helical" evidence="1">
    <location>
        <begin position="20"/>
        <end position="44"/>
    </location>
</feature>
<name>E6XEM7_CELAD</name>
<sequence>MNVMYQIIEQSSLHGMSNWIKTLAIAVFSFIAVLLAIMLVSLLINYANTSITLGYLYE</sequence>
<gene>
    <name evidence="2" type="ordered locus">Celal_4113</name>
</gene>
<dbReference type="AlphaFoldDB" id="E6XEM7"/>
<keyword evidence="1" id="KW-0812">Transmembrane</keyword>
<dbReference type="Proteomes" id="UP000008634">
    <property type="component" value="Chromosome"/>
</dbReference>
<dbReference type="EMBL" id="CP002453">
    <property type="protein sequence ID" value="ADV51355.1"/>
    <property type="molecule type" value="Genomic_DNA"/>
</dbReference>
<evidence type="ECO:0000256" key="1">
    <source>
        <dbReference type="SAM" id="Phobius"/>
    </source>
</evidence>
<keyword evidence="3" id="KW-1185">Reference proteome</keyword>
<evidence type="ECO:0000313" key="3">
    <source>
        <dbReference type="Proteomes" id="UP000008634"/>
    </source>
</evidence>
<reference evidence="2 3" key="1">
    <citation type="journal article" date="2010" name="Stand. Genomic Sci.">
        <title>Complete genome sequence of Cellulophaga algicola type strain (IC166).</title>
        <authorList>
            <person name="Abt B."/>
            <person name="Lu M."/>
            <person name="Misra M."/>
            <person name="Han C."/>
            <person name="Nolan M."/>
            <person name="Lucas S."/>
            <person name="Hammon N."/>
            <person name="Deshpande S."/>
            <person name="Cheng J.F."/>
            <person name="Tapia R."/>
            <person name="Goodwin L."/>
            <person name="Pitluck S."/>
            <person name="Liolios K."/>
            <person name="Pagani I."/>
            <person name="Ivanova N."/>
            <person name="Mavromatis K."/>
            <person name="Ovchinikova G."/>
            <person name="Pati A."/>
            <person name="Chen A."/>
            <person name="Palaniappan K."/>
            <person name="Land M."/>
            <person name="Hauser L."/>
            <person name="Chang Y.J."/>
            <person name="Jeffries C.D."/>
            <person name="Detter J.C."/>
            <person name="Brambilla E."/>
            <person name="Rohde M."/>
            <person name="Tindall B.J."/>
            <person name="Goker M."/>
            <person name="Woyke T."/>
            <person name="Bristow J."/>
            <person name="Eisen J.A."/>
            <person name="Markowitz V."/>
            <person name="Hugenholtz P."/>
            <person name="Kyrpides N.C."/>
            <person name="Klenk H.P."/>
            <person name="Lapidus A."/>
        </authorList>
    </citation>
    <scope>NUCLEOTIDE SEQUENCE [LARGE SCALE GENOMIC DNA]</scope>
    <source>
        <strain evidence="3">DSM 14237 / IC166 / ACAM 630</strain>
    </source>
</reference>
<dbReference type="KEGG" id="cao:Celal_4113"/>
<organism evidence="2 3">
    <name type="scientific">Cellulophaga algicola (strain DSM 14237 / IC166 / ACAM 630)</name>
    <dbReference type="NCBI Taxonomy" id="688270"/>
    <lineage>
        <taxon>Bacteria</taxon>
        <taxon>Pseudomonadati</taxon>
        <taxon>Bacteroidota</taxon>
        <taxon>Flavobacteriia</taxon>
        <taxon>Flavobacteriales</taxon>
        <taxon>Flavobacteriaceae</taxon>
        <taxon>Cellulophaga</taxon>
    </lineage>
</organism>
<dbReference type="RefSeq" id="WP_013552803.1">
    <property type="nucleotide sequence ID" value="NC_014934.1"/>
</dbReference>
<dbReference type="eggNOG" id="ENOG50311I4">
    <property type="taxonomic scope" value="Bacteria"/>
</dbReference>
<dbReference type="HOGENOM" id="CLU_2971002_0_0_10"/>
<keyword evidence="1" id="KW-1133">Transmembrane helix</keyword>
<accession>E6XEM7</accession>
<evidence type="ECO:0000313" key="2">
    <source>
        <dbReference type="EMBL" id="ADV51355.1"/>
    </source>
</evidence>
<protein>
    <submittedName>
        <fullName evidence="2">Uncharacterized protein</fullName>
    </submittedName>
</protein>
<proteinExistence type="predicted"/>